<evidence type="ECO:0000256" key="4">
    <source>
        <dbReference type="ARBA" id="ARBA00022519"/>
    </source>
</evidence>
<evidence type="ECO:0000256" key="9">
    <source>
        <dbReference type="SAM" id="Phobius"/>
    </source>
</evidence>
<dbReference type="GO" id="GO:0015740">
    <property type="term" value="P:C4-dicarboxylate transport"/>
    <property type="evidence" value="ECO:0007669"/>
    <property type="project" value="TreeGrafter"/>
</dbReference>
<dbReference type="RefSeq" id="WP_002571677.1">
    <property type="nucleotide sequence ID" value="NZ_CACRTF010000014.1"/>
</dbReference>
<name>A0A412ZEZ6_9FIRM</name>
<feature type="transmembrane region" description="Helical" evidence="9">
    <location>
        <begin position="20"/>
        <end position="40"/>
    </location>
</feature>
<proteinExistence type="inferred from homology"/>
<dbReference type="GO" id="GO:0005886">
    <property type="term" value="C:plasma membrane"/>
    <property type="evidence" value="ECO:0007669"/>
    <property type="project" value="UniProtKB-SubCell"/>
</dbReference>
<evidence type="ECO:0000259" key="10">
    <source>
        <dbReference type="Pfam" id="PF04290"/>
    </source>
</evidence>
<keyword evidence="5 9" id="KW-0812">Transmembrane</keyword>
<evidence type="ECO:0000313" key="13">
    <source>
        <dbReference type="Proteomes" id="UP000283975"/>
    </source>
</evidence>
<dbReference type="Proteomes" id="UP000284543">
    <property type="component" value="Unassembled WGS sequence"/>
</dbReference>
<protein>
    <submittedName>
        <fullName evidence="11">TRAP transporter small permease</fullName>
    </submittedName>
</protein>
<evidence type="ECO:0000256" key="5">
    <source>
        <dbReference type="ARBA" id="ARBA00022692"/>
    </source>
</evidence>
<feature type="domain" description="Tripartite ATP-independent periplasmic transporters DctQ component" evidence="10">
    <location>
        <begin position="28"/>
        <end position="154"/>
    </location>
</feature>
<keyword evidence="2" id="KW-0813">Transport</keyword>
<evidence type="ECO:0000256" key="1">
    <source>
        <dbReference type="ARBA" id="ARBA00004429"/>
    </source>
</evidence>
<comment type="subcellular location">
    <subcellularLocation>
        <location evidence="1">Cell inner membrane</location>
        <topology evidence="1">Multi-pass membrane protein</topology>
    </subcellularLocation>
</comment>
<sequence length="178" mass="20191">MKKSVKKVIQWVDDKLEVFIGAVFLALMVVFTTLQIVGRYLFSTPFPWTEEMTRYMFVWMVFISIGYAVKTGEHIRITFVRSLLRPGLRLYLDILCNILCFGFSVICMIEGYKLLSIIRQGGQTAVSLPIPMWLLYLVMPLGFLLVCLRLVQCTVKIAGQIRQGGIGADKIEEEKGGA</sequence>
<dbReference type="GO" id="GO:0022857">
    <property type="term" value="F:transmembrane transporter activity"/>
    <property type="evidence" value="ECO:0007669"/>
    <property type="project" value="TreeGrafter"/>
</dbReference>
<comment type="caution">
    <text evidence="11">The sequence shown here is derived from an EMBL/GenBank/DDBJ whole genome shotgun (WGS) entry which is preliminary data.</text>
</comment>
<evidence type="ECO:0000313" key="12">
    <source>
        <dbReference type="EMBL" id="RHC50821.1"/>
    </source>
</evidence>
<dbReference type="PANTHER" id="PTHR35011:SF2">
    <property type="entry name" value="2,3-DIKETO-L-GULONATE TRAP TRANSPORTER SMALL PERMEASE PROTEIN YIAM"/>
    <property type="match status" value="1"/>
</dbReference>
<feature type="transmembrane region" description="Helical" evidence="9">
    <location>
        <begin position="90"/>
        <end position="112"/>
    </location>
</feature>
<accession>A0A412ZEZ6</accession>
<comment type="similarity">
    <text evidence="8">Belongs to the TRAP transporter small permease family.</text>
</comment>
<evidence type="ECO:0000256" key="2">
    <source>
        <dbReference type="ARBA" id="ARBA00022448"/>
    </source>
</evidence>
<evidence type="ECO:0000313" key="11">
    <source>
        <dbReference type="EMBL" id="RGV78759.1"/>
    </source>
</evidence>
<dbReference type="EMBL" id="QRZM01000001">
    <property type="protein sequence ID" value="RGV78759.1"/>
    <property type="molecule type" value="Genomic_DNA"/>
</dbReference>
<dbReference type="InterPro" id="IPR055348">
    <property type="entry name" value="DctQ"/>
</dbReference>
<evidence type="ECO:0000256" key="7">
    <source>
        <dbReference type="ARBA" id="ARBA00023136"/>
    </source>
</evidence>
<feature type="transmembrane region" description="Helical" evidence="9">
    <location>
        <begin position="132"/>
        <end position="151"/>
    </location>
</feature>
<dbReference type="PANTHER" id="PTHR35011">
    <property type="entry name" value="2,3-DIKETO-L-GULONATE TRAP TRANSPORTER SMALL PERMEASE PROTEIN YIAM"/>
    <property type="match status" value="1"/>
</dbReference>
<keyword evidence="6 9" id="KW-1133">Transmembrane helix</keyword>
<dbReference type="Pfam" id="PF04290">
    <property type="entry name" value="DctQ"/>
    <property type="match status" value="1"/>
</dbReference>
<keyword evidence="7 9" id="KW-0472">Membrane</keyword>
<reference evidence="13 14" key="1">
    <citation type="submission" date="2018-08" db="EMBL/GenBank/DDBJ databases">
        <title>A genome reference for cultivated species of the human gut microbiota.</title>
        <authorList>
            <person name="Zou Y."/>
            <person name="Xue W."/>
            <person name="Luo G."/>
        </authorList>
    </citation>
    <scope>NUCLEOTIDE SEQUENCE [LARGE SCALE GENOMIC DNA]</scope>
    <source>
        <strain evidence="11 14">AF14-18</strain>
        <strain evidence="12 13">AM35-14</strain>
    </source>
</reference>
<dbReference type="AlphaFoldDB" id="A0A412ZEZ6"/>
<gene>
    <name evidence="12" type="ORF">DW839_25195</name>
    <name evidence="11" type="ORF">DWW02_03230</name>
</gene>
<evidence type="ECO:0000256" key="6">
    <source>
        <dbReference type="ARBA" id="ARBA00022989"/>
    </source>
</evidence>
<evidence type="ECO:0000256" key="8">
    <source>
        <dbReference type="ARBA" id="ARBA00038436"/>
    </source>
</evidence>
<dbReference type="EMBL" id="QSHZ01000035">
    <property type="protein sequence ID" value="RHC50821.1"/>
    <property type="molecule type" value="Genomic_DNA"/>
</dbReference>
<keyword evidence="3" id="KW-1003">Cell membrane</keyword>
<evidence type="ECO:0000313" key="14">
    <source>
        <dbReference type="Proteomes" id="UP000284543"/>
    </source>
</evidence>
<dbReference type="InterPro" id="IPR007387">
    <property type="entry name" value="TRAP_DctQ"/>
</dbReference>
<dbReference type="Proteomes" id="UP000283975">
    <property type="component" value="Unassembled WGS sequence"/>
</dbReference>
<feature type="transmembrane region" description="Helical" evidence="9">
    <location>
        <begin position="52"/>
        <end position="69"/>
    </location>
</feature>
<evidence type="ECO:0000256" key="3">
    <source>
        <dbReference type="ARBA" id="ARBA00022475"/>
    </source>
</evidence>
<keyword evidence="4" id="KW-0997">Cell inner membrane</keyword>
<organism evidence="11 14">
    <name type="scientific">Enterocloster bolteae</name>
    <dbReference type="NCBI Taxonomy" id="208479"/>
    <lineage>
        <taxon>Bacteria</taxon>
        <taxon>Bacillati</taxon>
        <taxon>Bacillota</taxon>
        <taxon>Clostridia</taxon>
        <taxon>Lachnospirales</taxon>
        <taxon>Lachnospiraceae</taxon>
        <taxon>Enterocloster</taxon>
    </lineage>
</organism>